<evidence type="ECO:0000313" key="2">
    <source>
        <dbReference type="Proteomes" id="UP000052022"/>
    </source>
</evidence>
<keyword evidence="2" id="KW-1185">Reference proteome</keyword>
<reference evidence="1 2" key="1">
    <citation type="submission" date="2015-09" db="EMBL/GenBank/DDBJ databases">
        <authorList>
            <consortium name="Swine Surveillance"/>
        </authorList>
    </citation>
    <scope>NUCLEOTIDE SEQUENCE [LARGE SCALE GENOMIC DNA]</scope>
    <source>
        <strain evidence="1 2">CECT 7557</strain>
    </source>
</reference>
<organism evidence="1 2">
    <name type="scientific">Tritonibacter multivorans</name>
    <dbReference type="NCBI Taxonomy" id="928856"/>
    <lineage>
        <taxon>Bacteria</taxon>
        <taxon>Pseudomonadati</taxon>
        <taxon>Pseudomonadota</taxon>
        <taxon>Alphaproteobacteria</taxon>
        <taxon>Rhodobacterales</taxon>
        <taxon>Paracoccaceae</taxon>
        <taxon>Tritonibacter</taxon>
    </lineage>
</organism>
<dbReference type="EMBL" id="CYSD01000032">
    <property type="protein sequence ID" value="CUH78757.1"/>
    <property type="molecule type" value="Genomic_DNA"/>
</dbReference>
<dbReference type="Proteomes" id="UP000052022">
    <property type="component" value="Unassembled WGS sequence"/>
</dbReference>
<evidence type="ECO:0008006" key="3">
    <source>
        <dbReference type="Google" id="ProtNLM"/>
    </source>
</evidence>
<dbReference type="AlphaFoldDB" id="A0A0P1GBX6"/>
<dbReference type="InterPro" id="IPR027417">
    <property type="entry name" value="P-loop_NTPase"/>
</dbReference>
<protein>
    <recommendedName>
        <fullName evidence="3">Sulfotransferase family protein</fullName>
    </recommendedName>
</protein>
<accession>A0A0P1GBX6</accession>
<dbReference type="Gene3D" id="3.40.50.300">
    <property type="entry name" value="P-loop containing nucleotide triphosphate hydrolases"/>
    <property type="match status" value="1"/>
</dbReference>
<evidence type="ECO:0000313" key="1">
    <source>
        <dbReference type="EMBL" id="CUH78757.1"/>
    </source>
</evidence>
<dbReference type="SUPFAM" id="SSF52540">
    <property type="entry name" value="P-loop containing nucleoside triphosphate hydrolases"/>
    <property type="match status" value="1"/>
</dbReference>
<proteinExistence type="predicted"/>
<name>A0A0P1GBX6_9RHOB</name>
<gene>
    <name evidence="1" type="ORF">TRM7557_02031</name>
</gene>
<sequence length="330" mass="36375">MYSRSRKIVLVTGAPRSGTTVVGDQLALAKGTSSLYEPMNGDSGDRQISRYFERPGVQPLDDAAFDGFVDRLGHLSLNLRSGVFKHETGLRRIAKIVLGGRSRHSLLRARLTPFLETLIWKDPLAALAARAAVERHGIPVVVTYRPPEAVVASYKRLSWRFPVHQMAEDLSGAGLKGGALPVRDAKNIVEESAALWSMIYAELLSLAQARPDLVTVLHMDAVLRQPRQSYQSLFARLGLEHGARAERGLASLEERLAQKSKSDLPSGHPHSQDRNLNVVNSYWRALLSEEEVARIRARTEDVRMGYDRYFESGGAAAISMATAEKLAEPA</sequence>